<protein>
    <recommendedName>
        <fullName evidence="1">CARDB domain-containing protein</fullName>
    </recommendedName>
</protein>
<sequence length="280" mass="28670">MSEALLAELDGFETQLTDGRYGDAEATLSTIADLFAETERETTRVYARSLAAGPVTDAEETLAAYNESAATIDLQRGQFLLQASSFLSAPDAFDRSELVSVTESLQEAERTTTERRTEAATALESVTVPARPAIIEIAGRRRLPVGEQTTFEIRVENVGDEETPPLSLAASAGDTLALGSTTHDIGRLSGSSGQTVTVTVTGSSAGESALSVAVTSDGETAAADSATVVVTDQGTPTPSGGDSAVSGLPLAGAAGLGALGGGAALYRYLSKGSETDETEE</sequence>
<evidence type="ECO:0000313" key="3">
    <source>
        <dbReference type="Proteomes" id="UP001268864"/>
    </source>
</evidence>
<reference evidence="2 3" key="1">
    <citation type="submission" date="2022-06" db="EMBL/GenBank/DDBJ databases">
        <title>Halomicroarcula sp. a new haloarchaeum isolate from saline soil.</title>
        <authorList>
            <person name="Strakova D."/>
            <person name="Galisteo C."/>
            <person name="Sanchez-Porro C."/>
            <person name="Ventosa A."/>
        </authorList>
    </citation>
    <scope>NUCLEOTIDE SEQUENCE [LARGE SCALE GENOMIC DNA]</scope>
    <source>
        <strain evidence="2 3">S3CR25-11</strain>
    </source>
</reference>
<accession>A0ABU2FR13</accession>
<dbReference type="EMBL" id="JAMQOS010000004">
    <property type="protein sequence ID" value="MDS0283198.1"/>
    <property type="molecule type" value="Genomic_DNA"/>
</dbReference>
<comment type="caution">
    <text evidence="2">The sequence shown here is derived from an EMBL/GenBank/DDBJ whole genome shotgun (WGS) entry which is preliminary data.</text>
</comment>
<gene>
    <name evidence="2" type="ORF">NDI86_13785</name>
</gene>
<dbReference type="Proteomes" id="UP001268864">
    <property type="component" value="Unassembled WGS sequence"/>
</dbReference>
<name>A0ABU2FR13_9EURY</name>
<dbReference type="RefSeq" id="WP_310901032.1">
    <property type="nucleotide sequence ID" value="NZ_JAMQOS010000004.1"/>
</dbReference>
<dbReference type="InterPro" id="IPR013783">
    <property type="entry name" value="Ig-like_fold"/>
</dbReference>
<proteinExistence type="predicted"/>
<dbReference type="InterPro" id="IPR011635">
    <property type="entry name" value="CARDB"/>
</dbReference>
<organism evidence="2 3">
    <name type="scientific">Haloarcula onubensis</name>
    <dbReference type="NCBI Taxonomy" id="2950539"/>
    <lineage>
        <taxon>Archaea</taxon>
        <taxon>Methanobacteriati</taxon>
        <taxon>Methanobacteriota</taxon>
        <taxon>Stenosarchaea group</taxon>
        <taxon>Halobacteria</taxon>
        <taxon>Halobacteriales</taxon>
        <taxon>Haloarculaceae</taxon>
        <taxon>Haloarcula</taxon>
    </lineage>
</organism>
<dbReference type="Gene3D" id="2.60.40.10">
    <property type="entry name" value="Immunoglobulins"/>
    <property type="match status" value="1"/>
</dbReference>
<dbReference type="Pfam" id="PF07705">
    <property type="entry name" value="CARDB"/>
    <property type="match status" value="1"/>
</dbReference>
<feature type="domain" description="CARDB" evidence="1">
    <location>
        <begin position="141"/>
        <end position="220"/>
    </location>
</feature>
<keyword evidence="3" id="KW-1185">Reference proteome</keyword>
<evidence type="ECO:0000259" key="1">
    <source>
        <dbReference type="Pfam" id="PF07705"/>
    </source>
</evidence>
<evidence type="ECO:0000313" key="2">
    <source>
        <dbReference type="EMBL" id="MDS0283198.1"/>
    </source>
</evidence>